<dbReference type="SUPFAM" id="SSF54913">
    <property type="entry name" value="GlnB-like"/>
    <property type="match status" value="1"/>
</dbReference>
<proteinExistence type="predicted"/>
<evidence type="ECO:0000313" key="2">
    <source>
        <dbReference type="Proteomes" id="UP001501243"/>
    </source>
</evidence>
<keyword evidence="2" id="KW-1185">Reference proteome</keyword>
<sequence>MNAALAMTTDFTPPKSENIVVFDSYYEPLAAHLARTQLEAAGIPCFLTNENLVSLNRMYSPVAGGVRLHIYQRDAARAAEVLRPPAVMQAVRGGLAEPEAAEASAYTCPRCGSHDVVFDAAAKPGAAHWFVALLSRLRRYPLQGRAHHCFHCGLNF</sequence>
<comment type="caution">
    <text evidence="1">The sequence shown here is derived from an EMBL/GenBank/DDBJ whole genome shotgun (WGS) entry which is preliminary data.</text>
</comment>
<name>A0ABP8QFE8_9BACT</name>
<dbReference type="Proteomes" id="UP001501243">
    <property type="component" value="Unassembled WGS sequence"/>
</dbReference>
<organism evidence="1 2">
    <name type="scientific">Hymenobacter ginsengisoli</name>
    <dbReference type="NCBI Taxonomy" id="1051626"/>
    <lineage>
        <taxon>Bacteria</taxon>
        <taxon>Pseudomonadati</taxon>
        <taxon>Bacteroidota</taxon>
        <taxon>Cytophagia</taxon>
        <taxon>Cytophagales</taxon>
        <taxon>Hymenobacteraceae</taxon>
        <taxon>Hymenobacter</taxon>
    </lineage>
</organism>
<gene>
    <name evidence="1" type="ORF">GCM10023172_22280</name>
</gene>
<reference evidence="2" key="1">
    <citation type="journal article" date="2019" name="Int. J. Syst. Evol. Microbiol.">
        <title>The Global Catalogue of Microorganisms (GCM) 10K type strain sequencing project: providing services to taxonomists for standard genome sequencing and annotation.</title>
        <authorList>
            <consortium name="The Broad Institute Genomics Platform"/>
            <consortium name="The Broad Institute Genome Sequencing Center for Infectious Disease"/>
            <person name="Wu L."/>
            <person name="Ma J."/>
        </authorList>
    </citation>
    <scope>NUCLEOTIDE SEQUENCE [LARGE SCALE GENOMIC DNA]</scope>
    <source>
        <strain evidence="2">JCM 17841</strain>
    </source>
</reference>
<evidence type="ECO:0008006" key="3">
    <source>
        <dbReference type="Google" id="ProtNLM"/>
    </source>
</evidence>
<accession>A0ABP8QFE8</accession>
<dbReference type="EMBL" id="BAABGQ010000006">
    <property type="protein sequence ID" value="GAA4501039.1"/>
    <property type="molecule type" value="Genomic_DNA"/>
</dbReference>
<protein>
    <recommendedName>
        <fullName evidence="3">DUF2007 domain-containing protein</fullName>
    </recommendedName>
</protein>
<evidence type="ECO:0000313" key="1">
    <source>
        <dbReference type="EMBL" id="GAA4501039.1"/>
    </source>
</evidence>
<dbReference type="InterPro" id="IPR011322">
    <property type="entry name" value="N-reg_PII-like_a/b"/>
</dbReference>